<feature type="active site" description="Proton acceptor" evidence="4">
    <location>
        <position position="52"/>
    </location>
</feature>
<dbReference type="Pfam" id="PF01564">
    <property type="entry name" value="Spermine_synth"/>
    <property type="match status" value="1"/>
</dbReference>
<evidence type="ECO:0000313" key="7">
    <source>
        <dbReference type="Proteomes" id="UP000651156"/>
    </source>
</evidence>
<dbReference type="PROSITE" id="PS51006">
    <property type="entry name" value="PABS_2"/>
    <property type="match status" value="1"/>
</dbReference>
<dbReference type="PANTHER" id="PTHR43317:SF1">
    <property type="entry name" value="THERMOSPERMINE SYNTHASE ACAULIS5"/>
    <property type="match status" value="1"/>
</dbReference>
<evidence type="ECO:0000256" key="3">
    <source>
        <dbReference type="ARBA" id="ARBA00023115"/>
    </source>
</evidence>
<evidence type="ECO:0000313" key="6">
    <source>
        <dbReference type="EMBL" id="MBE9192903.1"/>
    </source>
</evidence>
<evidence type="ECO:0000256" key="1">
    <source>
        <dbReference type="ARBA" id="ARBA00007867"/>
    </source>
</evidence>
<keyword evidence="3 4" id="KW-0620">Polyamine biosynthesis</keyword>
<organism evidence="6 7">
    <name type="scientific">Gloeocapsopsis crepidinum LEGE 06123</name>
    <dbReference type="NCBI Taxonomy" id="588587"/>
    <lineage>
        <taxon>Bacteria</taxon>
        <taxon>Bacillati</taxon>
        <taxon>Cyanobacteriota</taxon>
        <taxon>Cyanophyceae</taxon>
        <taxon>Oscillatoriophycideae</taxon>
        <taxon>Chroococcales</taxon>
        <taxon>Chroococcaceae</taxon>
        <taxon>Gloeocapsopsis</taxon>
    </lineage>
</organism>
<keyword evidence="7" id="KW-1185">Reference proteome</keyword>
<dbReference type="InterPro" id="IPR030374">
    <property type="entry name" value="PABS"/>
</dbReference>
<proteinExistence type="inferred from homology"/>
<evidence type="ECO:0000256" key="4">
    <source>
        <dbReference type="PROSITE-ProRule" id="PRU00354"/>
    </source>
</evidence>
<protein>
    <submittedName>
        <fullName evidence="6">Fused MFS/spermidine synthase</fullName>
    </submittedName>
</protein>
<gene>
    <name evidence="6" type="ORF">IQ230_21610</name>
</gene>
<evidence type="ECO:0000259" key="5">
    <source>
        <dbReference type="PROSITE" id="PS51006"/>
    </source>
</evidence>
<dbReference type="PANTHER" id="PTHR43317">
    <property type="entry name" value="THERMOSPERMINE SYNTHASE ACAULIS5"/>
    <property type="match status" value="1"/>
</dbReference>
<dbReference type="EMBL" id="JADEWN010000069">
    <property type="protein sequence ID" value="MBE9192903.1"/>
    <property type="molecule type" value="Genomic_DNA"/>
</dbReference>
<dbReference type="Proteomes" id="UP000651156">
    <property type="component" value="Unassembled WGS sequence"/>
</dbReference>
<dbReference type="RefSeq" id="WP_193934309.1">
    <property type="nucleotide sequence ID" value="NZ_CAWPMZ010000110.1"/>
</dbReference>
<comment type="similarity">
    <text evidence="1">Belongs to the spermidine/spermine synthase family.</text>
</comment>
<comment type="caution">
    <text evidence="6">The sequence shown here is derived from an EMBL/GenBank/DDBJ whole genome shotgun (WGS) entry which is preliminary data.</text>
</comment>
<evidence type="ECO:0000256" key="2">
    <source>
        <dbReference type="ARBA" id="ARBA00022679"/>
    </source>
</evidence>
<name>A0ABR9UX61_9CHRO</name>
<dbReference type="Gene3D" id="3.40.50.150">
    <property type="entry name" value="Vaccinia Virus protein VP39"/>
    <property type="match status" value="1"/>
</dbReference>
<dbReference type="NCBIfam" id="NF037959">
    <property type="entry name" value="MFS_SpdSyn"/>
    <property type="match status" value="1"/>
</dbReference>
<dbReference type="InterPro" id="IPR029063">
    <property type="entry name" value="SAM-dependent_MTases_sf"/>
</dbReference>
<reference evidence="6 7" key="1">
    <citation type="submission" date="2020-10" db="EMBL/GenBank/DDBJ databases">
        <authorList>
            <person name="Castelo-Branco R."/>
            <person name="Eusebio N."/>
            <person name="Adriana R."/>
            <person name="Vieira A."/>
            <person name="Brugerolle De Fraissinette N."/>
            <person name="Rezende De Castro R."/>
            <person name="Schneider M.P."/>
            <person name="Vasconcelos V."/>
            <person name="Leao P.N."/>
        </authorList>
    </citation>
    <scope>NUCLEOTIDE SEQUENCE [LARGE SCALE GENOMIC DNA]</scope>
    <source>
        <strain evidence="6 7">LEGE 06123</strain>
    </source>
</reference>
<feature type="domain" description="PABS" evidence="5">
    <location>
        <begin position="1"/>
        <end position="135"/>
    </location>
</feature>
<keyword evidence="2 4" id="KW-0808">Transferase</keyword>
<dbReference type="SUPFAM" id="SSF53335">
    <property type="entry name" value="S-adenosyl-L-methionine-dependent methyltransferases"/>
    <property type="match status" value="1"/>
</dbReference>
<accession>A0ABR9UX61</accession>
<sequence length="252" mass="28695">MCELFEVVALSKAYFTAWTRGLFEDERVTVHAEDGRNCLSGSRDRYNLIISDLFTPWERGTGNLYTLENYQIAKERLEPDGIFVQWIPLYQVSQQGFGIIARTMTEVFPQVVMWRGDLAASRSTVALVGQKQAQPLDPQVIARHGRYLMNQLEAIATPTSDEALTALLLRLYVGNITASRLFDNYPINTDDYPLIEYLAPRTHRQVQTGTARFLVGSKREYLYDQIRSAINPAADPYLINLISQCILCNVNY</sequence>